<protein>
    <submittedName>
        <fullName evidence="7">Transmembrane protein 14-like</fullName>
    </submittedName>
</protein>
<gene>
    <name evidence="7" type="ORF">BWQ96_07430</name>
</gene>
<dbReference type="EMBL" id="NBIV01000148">
    <property type="protein sequence ID" value="PXF42836.1"/>
    <property type="molecule type" value="Genomic_DNA"/>
</dbReference>
<evidence type="ECO:0000313" key="8">
    <source>
        <dbReference type="Proteomes" id="UP000247409"/>
    </source>
</evidence>
<evidence type="ECO:0000256" key="5">
    <source>
        <dbReference type="ARBA" id="ARBA00023136"/>
    </source>
</evidence>
<feature type="transmembrane region" description="Helical" evidence="6">
    <location>
        <begin position="127"/>
        <end position="147"/>
    </location>
</feature>
<accession>A0A2V3IL80</accession>
<evidence type="ECO:0000256" key="1">
    <source>
        <dbReference type="ARBA" id="ARBA00004370"/>
    </source>
</evidence>
<dbReference type="GO" id="GO:0015245">
    <property type="term" value="F:fatty acid transmembrane transporter activity"/>
    <property type="evidence" value="ECO:0007669"/>
    <property type="project" value="TreeGrafter"/>
</dbReference>
<name>A0A2V3IL80_9FLOR</name>
<proteinExistence type="inferred from homology"/>
<feature type="transmembrane region" description="Helical" evidence="6">
    <location>
        <begin position="53"/>
        <end position="74"/>
    </location>
</feature>
<evidence type="ECO:0000256" key="3">
    <source>
        <dbReference type="ARBA" id="ARBA00022692"/>
    </source>
</evidence>
<dbReference type="InterPro" id="IPR044890">
    <property type="entry name" value="TMEM14_sf"/>
</dbReference>
<dbReference type="Pfam" id="PF03647">
    <property type="entry name" value="Tmemb_14"/>
    <property type="match status" value="1"/>
</dbReference>
<dbReference type="Gene3D" id="1.10.10.1740">
    <property type="entry name" value="Transmembrane protein 14-like"/>
    <property type="match status" value="1"/>
</dbReference>
<reference evidence="7 8" key="1">
    <citation type="journal article" date="2018" name="Mol. Biol. Evol.">
        <title>Analysis of the draft genome of the red seaweed Gracilariopsis chorda provides insights into genome size evolution in Rhodophyta.</title>
        <authorList>
            <person name="Lee J."/>
            <person name="Yang E.C."/>
            <person name="Graf L."/>
            <person name="Yang J.H."/>
            <person name="Qiu H."/>
            <person name="Zel Zion U."/>
            <person name="Chan C.X."/>
            <person name="Stephens T.G."/>
            <person name="Weber A.P.M."/>
            <person name="Boo G.H."/>
            <person name="Boo S.M."/>
            <person name="Kim K.M."/>
            <person name="Shin Y."/>
            <person name="Jung M."/>
            <person name="Lee S.J."/>
            <person name="Yim H.S."/>
            <person name="Lee J.H."/>
            <person name="Bhattacharya D."/>
            <person name="Yoon H.S."/>
        </authorList>
    </citation>
    <scope>NUCLEOTIDE SEQUENCE [LARGE SCALE GENOMIC DNA]</scope>
    <source>
        <strain evidence="7 8">SKKU-2015</strain>
        <tissue evidence="7">Whole body</tissue>
    </source>
</reference>
<feature type="transmembrane region" description="Helical" evidence="6">
    <location>
        <begin position="103"/>
        <end position="120"/>
    </location>
</feature>
<keyword evidence="8" id="KW-1185">Reference proteome</keyword>
<evidence type="ECO:0000256" key="2">
    <source>
        <dbReference type="ARBA" id="ARBA00007590"/>
    </source>
</evidence>
<comment type="similarity">
    <text evidence="2">Belongs to the TMEM14 family.</text>
</comment>
<sequence>MNRIAFANAMPLSHARNTIRPALSQTGFMPAQLAKVPRARTWHVVPTMIAPEVARNAIAVYGAVIAAGGIGAFLRSGSKPSIISGVVAGIVLGAAYVKDSVPVALGTAVALAAVFAVRLVKTKKFMPAGMLAIVSVAAALFFAAAIYA</sequence>
<evidence type="ECO:0000256" key="6">
    <source>
        <dbReference type="SAM" id="Phobius"/>
    </source>
</evidence>
<comment type="subcellular location">
    <subcellularLocation>
        <location evidence="1">Membrane</location>
    </subcellularLocation>
</comment>
<dbReference type="OrthoDB" id="5620at2759"/>
<keyword evidence="3 6" id="KW-0812">Transmembrane</keyword>
<dbReference type="GO" id="GO:0009706">
    <property type="term" value="C:chloroplast inner membrane"/>
    <property type="evidence" value="ECO:0007669"/>
    <property type="project" value="TreeGrafter"/>
</dbReference>
<dbReference type="AlphaFoldDB" id="A0A2V3IL80"/>
<comment type="caution">
    <text evidence="7">The sequence shown here is derived from an EMBL/GenBank/DDBJ whole genome shotgun (WGS) entry which is preliminary data.</text>
</comment>
<evidence type="ECO:0000256" key="4">
    <source>
        <dbReference type="ARBA" id="ARBA00022989"/>
    </source>
</evidence>
<keyword evidence="4 6" id="KW-1133">Transmembrane helix</keyword>
<dbReference type="InterPro" id="IPR005349">
    <property type="entry name" value="TMEM14"/>
</dbReference>
<dbReference type="PANTHER" id="PTHR12668">
    <property type="entry name" value="TRANSMEMBRANE PROTEIN 14, 15"/>
    <property type="match status" value="1"/>
</dbReference>
<evidence type="ECO:0000313" key="7">
    <source>
        <dbReference type="EMBL" id="PXF42836.1"/>
    </source>
</evidence>
<organism evidence="7 8">
    <name type="scientific">Gracilariopsis chorda</name>
    <dbReference type="NCBI Taxonomy" id="448386"/>
    <lineage>
        <taxon>Eukaryota</taxon>
        <taxon>Rhodophyta</taxon>
        <taxon>Florideophyceae</taxon>
        <taxon>Rhodymeniophycidae</taxon>
        <taxon>Gracilariales</taxon>
        <taxon>Gracilariaceae</taxon>
        <taxon>Gracilariopsis</taxon>
    </lineage>
</organism>
<keyword evidence="5 6" id="KW-0472">Membrane</keyword>
<dbReference type="Proteomes" id="UP000247409">
    <property type="component" value="Unassembled WGS sequence"/>
</dbReference>
<dbReference type="PANTHER" id="PTHR12668:SF43">
    <property type="entry name" value="TRANSMEMBRANE PROTEIN 14 HOMOLOG"/>
    <property type="match status" value="1"/>
</dbReference>